<dbReference type="InterPro" id="IPR003660">
    <property type="entry name" value="HAMP_dom"/>
</dbReference>
<keyword evidence="7" id="KW-0902">Two-component regulatory system</keyword>
<dbReference type="SMART" id="SM00388">
    <property type="entry name" value="HisKA"/>
    <property type="match status" value="1"/>
</dbReference>
<keyword evidence="5" id="KW-0808">Transferase</keyword>
<dbReference type="PANTHER" id="PTHR43711">
    <property type="entry name" value="TWO-COMPONENT HISTIDINE KINASE"/>
    <property type="match status" value="1"/>
</dbReference>
<dbReference type="InterPro" id="IPR004358">
    <property type="entry name" value="Sig_transdc_His_kin-like_C"/>
</dbReference>
<keyword evidence="9" id="KW-0812">Transmembrane</keyword>
<comment type="subcellular location">
    <subcellularLocation>
        <location evidence="2">Plastid</location>
        <location evidence="2">Chloroplast membrane</location>
        <topology evidence="2">Multi-pass membrane protein</topology>
    </subcellularLocation>
</comment>
<dbReference type="CDD" id="cd06225">
    <property type="entry name" value="HAMP"/>
    <property type="match status" value="1"/>
</dbReference>
<dbReference type="SMART" id="SM00091">
    <property type="entry name" value="PAS"/>
    <property type="match status" value="1"/>
</dbReference>
<dbReference type="AlphaFoldDB" id="A0A1C9C7M8"/>
<evidence type="ECO:0000256" key="5">
    <source>
        <dbReference type="ARBA" id="ARBA00022679"/>
    </source>
</evidence>
<feature type="domain" description="HAMP" evidence="12">
    <location>
        <begin position="213"/>
        <end position="265"/>
    </location>
</feature>
<feature type="transmembrane region" description="Helical" evidence="9">
    <location>
        <begin position="25"/>
        <end position="48"/>
    </location>
</feature>
<evidence type="ECO:0000259" key="10">
    <source>
        <dbReference type="PROSITE" id="PS50109"/>
    </source>
</evidence>
<reference evidence="13" key="1">
    <citation type="journal article" date="2016" name="BMC Biol.">
        <title>Parallel evolution of highly conserved plastid genome architecture in red seaweeds and seed plants.</title>
        <authorList>
            <person name="Lee J."/>
            <person name="Cho C.H."/>
            <person name="Park S.I."/>
            <person name="Choi J.W."/>
            <person name="Song H.S."/>
            <person name="West J.A."/>
            <person name="Bhattacharya D."/>
            <person name="Yoon H.S."/>
        </authorList>
    </citation>
    <scope>NUCLEOTIDE SEQUENCE</scope>
</reference>
<dbReference type="SMART" id="SM00304">
    <property type="entry name" value="HAMP"/>
    <property type="match status" value="1"/>
</dbReference>
<dbReference type="GeneID" id="29069505"/>
<dbReference type="SUPFAM" id="SSF158472">
    <property type="entry name" value="HAMP domain-like"/>
    <property type="match status" value="1"/>
</dbReference>
<evidence type="ECO:0000256" key="8">
    <source>
        <dbReference type="ARBA" id="ARBA00069102"/>
    </source>
</evidence>
<dbReference type="InterPro" id="IPR036890">
    <property type="entry name" value="HATPase_C_sf"/>
</dbReference>
<dbReference type="CDD" id="cd00130">
    <property type="entry name" value="PAS"/>
    <property type="match status" value="1"/>
</dbReference>
<dbReference type="EC" id="2.7.13.3" evidence="3"/>
<evidence type="ECO:0000256" key="9">
    <source>
        <dbReference type="SAM" id="Phobius"/>
    </source>
</evidence>
<protein>
    <recommendedName>
        <fullName evidence="8">Uncharacterized sensor-like histidine kinase ycf26</fullName>
        <ecNumber evidence="3">2.7.13.3</ecNumber>
    </recommendedName>
</protein>
<dbReference type="PRINTS" id="PR00344">
    <property type="entry name" value="BCTRLSENSOR"/>
</dbReference>
<keyword evidence="13" id="KW-0934">Plastid</keyword>
<dbReference type="InterPro" id="IPR000014">
    <property type="entry name" value="PAS"/>
</dbReference>
<dbReference type="CDD" id="cd00075">
    <property type="entry name" value="HATPase"/>
    <property type="match status" value="1"/>
</dbReference>
<sequence>MIFAINKITDFFSNYWSGINLKTRFMALITLIISLVMSSLTFWALTVIQEDSIITDARFCKDLGVLFSSNLLDLLDSNDQQQLASFAEKIYLSTSSIRYILLFRVDGSLFFTLPVYSTKVHQLLRLHQNLFHFEKKDFLFGTPLVQYSKMFKDNITDIIIPLTKNGHNLGTLDLGINSNSTLSSSSHLISDLSAVIFISTWLFVIVSVILNTFTLNHSMSELLKGIKNIASGNFTQRLNIALDNELGDLIIGFNEMAERLEFYEKTNVDKLTSEKNKLETIVSVIADGIILVDTELRLLFVNYAAIKAFNWLNLNLIGQSICDYFPSHVNEALLPVLNNLIKFNCIDNLDLSAEDLCIRFDYNSHKVFRFLLTAVVDQNSDTLTGVALIVQDISREVKLNVAKNQFISNVSHELRTPLCNISSFLETLLDYNDSLNNYQKIEFLKIANNETRRLSSLVDDILDLSRLESEYNYQLKSVDIYRILNDVIQASKLRAVRANVNLFIELDSDIRFVLAHESSLLQVVANLISNAIKFTSCQSSIVIRVYSVPLITASTVSHSLSQRFTKLARIEIIDEGIGIDKRDQKHIFERFIRIENSIHTLKGTGLGLSIVRSILGKHNTKIIVQSQPFVGTNFSFDLIKID</sequence>
<dbReference type="Pfam" id="PF02518">
    <property type="entry name" value="HATPase_c"/>
    <property type="match status" value="1"/>
</dbReference>
<keyword evidence="4" id="KW-0597">Phosphoprotein</keyword>
<dbReference type="SUPFAM" id="SSF55785">
    <property type="entry name" value="PYP-like sensor domain (PAS domain)"/>
    <property type="match status" value="1"/>
</dbReference>
<dbReference type="RefSeq" id="YP_009293698.1">
    <property type="nucleotide sequence ID" value="NC_031144.1"/>
</dbReference>
<dbReference type="InterPro" id="IPR003661">
    <property type="entry name" value="HisK_dim/P_dom"/>
</dbReference>
<gene>
    <name evidence="13" type="primary">dfr</name>
    <name evidence="13" type="ORF">Rhodyp_102</name>
</gene>
<dbReference type="Gene3D" id="3.30.450.20">
    <property type="entry name" value="PAS domain"/>
    <property type="match status" value="1"/>
</dbReference>
<dbReference type="Pfam" id="PF00989">
    <property type="entry name" value="PAS"/>
    <property type="match status" value="1"/>
</dbReference>
<dbReference type="GO" id="GO:0031969">
    <property type="term" value="C:chloroplast membrane"/>
    <property type="evidence" value="ECO:0007669"/>
    <property type="project" value="UniProtKB-SubCell"/>
</dbReference>
<dbReference type="PROSITE" id="PS50112">
    <property type="entry name" value="PAS"/>
    <property type="match status" value="1"/>
</dbReference>
<dbReference type="SUPFAM" id="SSF55874">
    <property type="entry name" value="ATPase domain of HSP90 chaperone/DNA topoisomerase II/histidine kinase"/>
    <property type="match status" value="1"/>
</dbReference>
<dbReference type="Pfam" id="PF00672">
    <property type="entry name" value="HAMP"/>
    <property type="match status" value="1"/>
</dbReference>
<dbReference type="GO" id="GO:0006355">
    <property type="term" value="P:regulation of DNA-templated transcription"/>
    <property type="evidence" value="ECO:0007669"/>
    <property type="project" value="InterPro"/>
</dbReference>
<keyword evidence="9" id="KW-1133">Transmembrane helix</keyword>
<dbReference type="Gene3D" id="1.10.287.130">
    <property type="match status" value="1"/>
</dbReference>
<evidence type="ECO:0000313" key="13">
    <source>
        <dbReference type="EMBL" id="AOM64380.1"/>
    </source>
</evidence>
<dbReference type="InterPro" id="IPR050736">
    <property type="entry name" value="Sensor_HK_Regulatory"/>
</dbReference>
<dbReference type="Gene3D" id="6.10.340.10">
    <property type="match status" value="1"/>
</dbReference>
<dbReference type="Gene3D" id="3.30.565.10">
    <property type="entry name" value="Histidine kinase-like ATPase, C-terminal domain"/>
    <property type="match status" value="1"/>
</dbReference>
<evidence type="ECO:0000259" key="12">
    <source>
        <dbReference type="PROSITE" id="PS50885"/>
    </source>
</evidence>
<dbReference type="SMART" id="SM00387">
    <property type="entry name" value="HATPase_c"/>
    <property type="match status" value="1"/>
</dbReference>
<dbReference type="Pfam" id="PF00512">
    <property type="entry name" value="HisKA"/>
    <property type="match status" value="1"/>
</dbReference>
<dbReference type="PANTHER" id="PTHR43711:SF13">
    <property type="entry name" value="DRUG SENSORY PROTEIN A"/>
    <property type="match status" value="1"/>
</dbReference>
<comment type="catalytic activity">
    <reaction evidence="1">
        <text>ATP + protein L-histidine = ADP + protein N-phospho-L-histidine.</text>
        <dbReference type="EC" id="2.7.13.3"/>
    </reaction>
</comment>
<evidence type="ECO:0000256" key="1">
    <source>
        <dbReference type="ARBA" id="ARBA00000085"/>
    </source>
</evidence>
<dbReference type="CDD" id="cd00082">
    <property type="entry name" value="HisKA"/>
    <property type="match status" value="1"/>
</dbReference>
<dbReference type="InterPro" id="IPR036097">
    <property type="entry name" value="HisK_dim/P_sf"/>
</dbReference>
<dbReference type="PROSITE" id="PS50109">
    <property type="entry name" value="HIS_KIN"/>
    <property type="match status" value="1"/>
</dbReference>
<proteinExistence type="predicted"/>
<keyword evidence="9" id="KW-0472">Membrane</keyword>
<evidence type="ECO:0000256" key="7">
    <source>
        <dbReference type="ARBA" id="ARBA00023012"/>
    </source>
</evidence>
<evidence type="ECO:0000256" key="2">
    <source>
        <dbReference type="ARBA" id="ARBA00004508"/>
    </source>
</evidence>
<evidence type="ECO:0000256" key="6">
    <source>
        <dbReference type="ARBA" id="ARBA00022777"/>
    </source>
</evidence>
<dbReference type="InterPro" id="IPR003594">
    <property type="entry name" value="HATPase_dom"/>
</dbReference>
<dbReference type="FunFam" id="1.10.287.130:FF:000001">
    <property type="entry name" value="Two-component sensor histidine kinase"/>
    <property type="match status" value="1"/>
</dbReference>
<feature type="domain" description="Histidine kinase" evidence="10">
    <location>
        <begin position="409"/>
        <end position="642"/>
    </location>
</feature>
<evidence type="ECO:0000256" key="3">
    <source>
        <dbReference type="ARBA" id="ARBA00012438"/>
    </source>
</evidence>
<feature type="transmembrane region" description="Helical" evidence="9">
    <location>
        <begin position="188"/>
        <end position="210"/>
    </location>
</feature>
<dbReference type="EMBL" id="KX284709">
    <property type="protein sequence ID" value="AOM64380.1"/>
    <property type="molecule type" value="Genomic_DNA"/>
</dbReference>
<organism evidence="13">
    <name type="scientific">Rhodymenia pseudopalmata</name>
    <name type="common">Red alga</name>
    <dbReference type="NCBI Taxonomy" id="31502"/>
    <lineage>
        <taxon>Eukaryota</taxon>
        <taxon>Rhodophyta</taxon>
        <taxon>Florideophyceae</taxon>
        <taxon>Rhodymeniophycidae</taxon>
        <taxon>Rhodymeniales</taxon>
        <taxon>Rhodymeniaceae</taxon>
        <taxon>Rhodymenia</taxon>
    </lineage>
</organism>
<dbReference type="PROSITE" id="PS50885">
    <property type="entry name" value="HAMP"/>
    <property type="match status" value="1"/>
</dbReference>
<evidence type="ECO:0000256" key="4">
    <source>
        <dbReference type="ARBA" id="ARBA00022553"/>
    </source>
</evidence>
<name>A0A1C9C7M8_RHOPU</name>
<dbReference type="SUPFAM" id="SSF47384">
    <property type="entry name" value="Homodimeric domain of signal transducing histidine kinase"/>
    <property type="match status" value="1"/>
</dbReference>
<dbReference type="InterPro" id="IPR035965">
    <property type="entry name" value="PAS-like_dom_sf"/>
</dbReference>
<keyword evidence="6 13" id="KW-0418">Kinase</keyword>
<dbReference type="GO" id="GO:0000155">
    <property type="term" value="F:phosphorelay sensor kinase activity"/>
    <property type="evidence" value="ECO:0007669"/>
    <property type="project" value="InterPro"/>
</dbReference>
<geneLocation type="plastid" evidence="13"/>
<feature type="domain" description="PAS" evidence="11">
    <location>
        <begin position="274"/>
        <end position="344"/>
    </location>
</feature>
<dbReference type="InterPro" id="IPR013767">
    <property type="entry name" value="PAS_fold"/>
</dbReference>
<dbReference type="InterPro" id="IPR005467">
    <property type="entry name" value="His_kinase_dom"/>
</dbReference>
<evidence type="ECO:0000259" key="11">
    <source>
        <dbReference type="PROSITE" id="PS50112"/>
    </source>
</evidence>
<accession>A0A1C9C7M8</accession>